<evidence type="ECO:0000313" key="2">
    <source>
        <dbReference type="EMBL" id="KDN52240.1"/>
    </source>
</evidence>
<dbReference type="GO" id="GO:0006218">
    <property type="term" value="P:uridine catabolic process"/>
    <property type="evidence" value="ECO:0007669"/>
    <property type="project" value="TreeGrafter"/>
</dbReference>
<reference evidence="2 3" key="1">
    <citation type="submission" date="2014-05" db="EMBL/GenBank/DDBJ databases">
        <title>Draft genome sequence of a rare smut relative, Tilletiaria anomala UBC 951.</title>
        <authorList>
            <consortium name="DOE Joint Genome Institute"/>
            <person name="Toome M."/>
            <person name="Kuo A."/>
            <person name="Henrissat B."/>
            <person name="Lipzen A."/>
            <person name="Tritt A."/>
            <person name="Yoshinaga Y."/>
            <person name="Zane M."/>
            <person name="Barry K."/>
            <person name="Grigoriev I.V."/>
            <person name="Spatafora J.W."/>
            <person name="Aimea M.C."/>
        </authorList>
    </citation>
    <scope>NUCLEOTIDE SEQUENCE [LARGE SCALE GENOMIC DNA]</scope>
    <source>
        <strain evidence="2 3">UBC 951</strain>
    </source>
</reference>
<dbReference type="PANTHER" id="PTHR43691">
    <property type="entry name" value="URIDINE PHOSPHORYLASE"/>
    <property type="match status" value="1"/>
</dbReference>
<dbReference type="GeneID" id="25263861"/>
<dbReference type="InParanoid" id="A0A066WNQ0"/>
<dbReference type="OMA" id="TFEMETF"/>
<dbReference type="OrthoDB" id="416752at2759"/>
<keyword evidence="3" id="KW-1185">Reference proteome</keyword>
<dbReference type="RefSeq" id="XP_013245089.1">
    <property type="nucleotide sequence ID" value="XM_013389635.1"/>
</dbReference>
<proteinExistence type="predicted"/>
<sequence>MKEVLLDANFPRDAEGRTYHVGTKAGQVANRIITVGDHVRAHRIASQFDGGKALFEHNSQRNFLTLTGTFDGVPITVVAIGMGFPVVDFFIRECRAVVQGDMIVVRLGSCGSLNPTLPIGTVVVPFTSFGITRNYDYFHPTTTAEQRASDSIEPYNISQPLDCDREVHDTLLKALEEQTPEVKDGFFHGAKAKVQGNVMNASADSFYGSQGRQDAAFLDANTNLIEVLEQRHPGISTLEMETFLINHLALCANNVSAEPEAPKIKTGAVQMIFANRTTSAFITPDEVELLERWAGRSVCAALASLSIPANKTHPHGVWSKS</sequence>
<dbReference type="GO" id="GO:0005829">
    <property type="term" value="C:cytosol"/>
    <property type="evidence" value="ECO:0007669"/>
    <property type="project" value="TreeGrafter"/>
</dbReference>
<dbReference type="GO" id="GO:0004850">
    <property type="term" value="F:uridine phosphorylase activity"/>
    <property type="evidence" value="ECO:0007669"/>
    <property type="project" value="TreeGrafter"/>
</dbReference>
<dbReference type="Gene3D" id="3.40.50.1580">
    <property type="entry name" value="Nucleoside phosphorylase domain"/>
    <property type="match status" value="1"/>
</dbReference>
<gene>
    <name evidence="2" type="ORF">K437DRAFT_254429</name>
</gene>
<evidence type="ECO:0000259" key="1">
    <source>
        <dbReference type="Pfam" id="PF01048"/>
    </source>
</evidence>
<dbReference type="AlphaFoldDB" id="A0A066WNQ0"/>
<dbReference type="HOGENOM" id="CLU_040695_0_0_1"/>
<dbReference type="SUPFAM" id="SSF53167">
    <property type="entry name" value="Purine and uridine phosphorylases"/>
    <property type="match status" value="1"/>
</dbReference>
<dbReference type="STRING" id="1037660.A0A066WNQ0"/>
<dbReference type="Proteomes" id="UP000027361">
    <property type="component" value="Unassembled WGS sequence"/>
</dbReference>
<dbReference type="EMBL" id="JMSN01000012">
    <property type="protein sequence ID" value="KDN52240.1"/>
    <property type="molecule type" value="Genomic_DNA"/>
</dbReference>
<accession>A0A066WNQ0</accession>
<name>A0A066WNQ0_TILAU</name>
<feature type="domain" description="Nucleoside phosphorylase" evidence="1">
    <location>
        <begin position="31"/>
        <end position="252"/>
    </location>
</feature>
<comment type="caution">
    <text evidence="2">The sequence shown here is derived from an EMBL/GenBank/DDBJ whole genome shotgun (WGS) entry which is preliminary data.</text>
</comment>
<dbReference type="PANTHER" id="PTHR43691:SF14">
    <property type="entry name" value="URIDINE PHOSPHORYLASE"/>
    <property type="match status" value="1"/>
</dbReference>
<dbReference type="InterPro" id="IPR035994">
    <property type="entry name" value="Nucleoside_phosphorylase_sf"/>
</dbReference>
<dbReference type="InterPro" id="IPR000845">
    <property type="entry name" value="Nucleoside_phosphorylase_d"/>
</dbReference>
<dbReference type="Pfam" id="PF01048">
    <property type="entry name" value="PNP_UDP_1"/>
    <property type="match status" value="1"/>
</dbReference>
<protein>
    <submittedName>
        <fullName evidence="2">Purine and uridine phosphorylase</fullName>
    </submittedName>
</protein>
<organism evidence="2 3">
    <name type="scientific">Tilletiaria anomala (strain ATCC 24038 / CBS 436.72 / UBC 951)</name>
    <dbReference type="NCBI Taxonomy" id="1037660"/>
    <lineage>
        <taxon>Eukaryota</taxon>
        <taxon>Fungi</taxon>
        <taxon>Dikarya</taxon>
        <taxon>Basidiomycota</taxon>
        <taxon>Ustilaginomycotina</taxon>
        <taxon>Exobasidiomycetes</taxon>
        <taxon>Georgefischeriales</taxon>
        <taxon>Tilletiariaceae</taxon>
        <taxon>Tilletiaria</taxon>
    </lineage>
</organism>
<evidence type="ECO:0000313" key="3">
    <source>
        <dbReference type="Proteomes" id="UP000027361"/>
    </source>
</evidence>
<dbReference type="CDD" id="cd17769">
    <property type="entry name" value="NP_TgUP-like"/>
    <property type="match status" value="1"/>
</dbReference>